<dbReference type="EMBL" id="CP009455">
    <property type="protein sequence ID" value="AIR90823.1"/>
    <property type="molecule type" value="Genomic_DNA"/>
</dbReference>
<organism evidence="3 4">
    <name type="scientific">Pseudomonas cremoricolorata</name>
    <dbReference type="NCBI Taxonomy" id="157783"/>
    <lineage>
        <taxon>Bacteria</taxon>
        <taxon>Pseudomonadati</taxon>
        <taxon>Pseudomonadota</taxon>
        <taxon>Gammaproteobacteria</taxon>
        <taxon>Pseudomonadales</taxon>
        <taxon>Pseudomonadaceae</taxon>
        <taxon>Pseudomonas</taxon>
    </lineage>
</organism>
<dbReference type="GO" id="GO:0005886">
    <property type="term" value="C:plasma membrane"/>
    <property type="evidence" value="ECO:0007669"/>
    <property type="project" value="TreeGrafter"/>
</dbReference>
<dbReference type="SUPFAM" id="SSF52540">
    <property type="entry name" value="P-loop containing nucleoside triphosphate hydrolases"/>
    <property type="match status" value="1"/>
</dbReference>
<evidence type="ECO:0000313" key="4">
    <source>
        <dbReference type="Proteomes" id="UP000029493"/>
    </source>
</evidence>
<dbReference type="InterPro" id="IPR027417">
    <property type="entry name" value="P-loop_NTPase"/>
</dbReference>
<dbReference type="Proteomes" id="UP000029493">
    <property type="component" value="Chromosome"/>
</dbReference>
<dbReference type="Gene3D" id="3.40.50.300">
    <property type="entry name" value="P-loop containing nucleotide triphosphate hydrolases"/>
    <property type="match status" value="1"/>
</dbReference>
<dbReference type="GO" id="GO:0004713">
    <property type="term" value="F:protein tyrosine kinase activity"/>
    <property type="evidence" value="ECO:0007669"/>
    <property type="project" value="TreeGrafter"/>
</dbReference>
<dbReference type="AlphaFoldDB" id="A0A089YGH7"/>
<dbReference type="eggNOG" id="COG0489">
    <property type="taxonomic scope" value="Bacteria"/>
</dbReference>
<reference evidence="3 4" key="1">
    <citation type="submission" date="2014-09" db="EMBL/GenBank/DDBJ databases">
        <authorList>
            <person name="Chan K.-G."/>
        </authorList>
    </citation>
    <scope>NUCLEOTIDE SEQUENCE [LARGE SCALE GENOMIC DNA]</scope>
    <source>
        <strain evidence="3 4">ND07</strain>
    </source>
</reference>
<keyword evidence="2" id="KW-0067">ATP-binding</keyword>
<dbReference type="KEGG" id="psw:LK03_16790"/>
<protein>
    <submittedName>
        <fullName evidence="3">Cobalamin biosynthesis protein CobQ</fullName>
    </submittedName>
</protein>
<evidence type="ECO:0000256" key="1">
    <source>
        <dbReference type="ARBA" id="ARBA00022741"/>
    </source>
</evidence>
<dbReference type="STRING" id="157783.LK03_16790"/>
<keyword evidence="1" id="KW-0547">Nucleotide-binding</keyword>
<proteinExistence type="predicted"/>
<dbReference type="InterPro" id="IPR050445">
    <property type="entry name" value="Bact_polysacc_biosynth/exp"/>
</dbReference>
<evidence type="ECO:0000313" key="3">
    <source>
        <dbReference type="EMBL" id="AIR90823.1"/>
    </source>
</evidence>
<dbReference type="InterPro" id="IPR005702">
    <property type="entry name" value="Wzc-like_C"/>
</dbReference>
<sequence>MDGSTSRSLSIATPSETNLSATVLDLEQRTLMLTAANSGSGTSTSALAFASQLALMSAGNVLLIDSCTRGNNLSQQLGLGKLRGFSDLLFDHDTPPLSHDCIVRLSDQPFDVLPAGNYRRGRERLDPEHLRSLLAQLSARYRFVVIDSEAVYANADSLAIASLVDGVILVITAEQTRLEVAQATTQRLLQAGATVIGSVFNRRKYYMPKWLYDHL</sequence>
<accession>A0A089YGH7</accession>
<name>A0A089YGH7_9PSED</name>
<dbReference type="PANTHER" id="PTHR32309">
    <property type="entry name" value="TYROSINE-PROTEIN KINASE"/>
    <property type="match status" value="1"/>
</dbReference>
<gene>
    <name evidence="3" type="ORF">LK03_16790</name>
</gene>
<evidence type="ECO:0000256" key="2">
    <source>
        <dbReference type="ARBA" id="ARBA00022840"/>
    </source>
</evidence>
<dbReference type="OrthoDB" id="7002429at2"/>
<keyword evidence="4" id="KW-1185">Reference proteome</keyword>
<dbReference type="CDD" id="cd05387">
    <property type="entry name" value="BY-kinase"/>
    <property type="match status" value="1"/>
</dbReference>
<dbReference type="PANTHER" id="PTHR32309:SF13">
    <property type="entry name" value="FERRIC ENTEROBACTIN TRANSPORT PROTEIN FEPE"/>
    <property type="match status" value="1"/>
</dbReference>
<dbReference type="RefSeq" id="WP_038413460.1">
    <property type="nucleotide sequence ID" value="NZ_CP009455.1"/>
</dbReference>